<dbReference type="Pfam" id="PF12296">
    <property type="entry name" value="HsbA"/>
    <property type="match status" value="1"/>
</dbReference>
<gene>
    <name evidence="10 12" type="ORF">P152DRAFT_484664</name>
</gene>
<protein>
    <recommendedName>
        <fullName evidence="7">Cell wall mannoprotein 1</fullName>
    </recommendedName>
</protein>
<keyword evidence="2" id="KW-0134">Cell wall</keyword>
<evidence type="ECO:0000256" key="3">
    <source>
        <dbReference type="ARBA" id="ARBA00022525"/>
    </source>
</evidence>
<keyword evidence="3" id="KW-0964">Secreted</keyword>
<keyword evidence="11" id="KW-1185">Reference proteome</keyword>
<dbReference type="RefSeq" id="XP_033530973.1">
    <property type="nucleotide sequence ID" value="XM_033682018.1"/>
</dbReference>
<evidence type="ECO:0000256" key="9">
    <source>
        <dbReference type="SAM" id="SignalP"/>
    </source>
</evidence>
<evidence type="ECO:0000313" key="11">
    <source>
        <dbReference type="Proteomes" id="UP000504638"/>
    </source>
</evidence>
<feature type="region of interest" description="Disordered" evidence="8">
    <location>
        <begin position="180"/>
        <end position="259"/>
    </location>
</feature>
<evidence type="ECO:0000256" key="4">
    <source>
        <dbReference type="ARBA" id="ARBA00022729"/>
    </source>
</evidence>
<evidence type="ECO:0000256" key="2">
    <source>
        <dbReference type="ARBA" id="ARBA00022512"/>
    </source>
</evidence>
<feature type="signal peptide" evidence="9">
    <location>
        <begin position="1"/>
        <end position="17"/>
    </location>
</feature>
<evidence type="ECO:0000256" key="7">
    <source>
        <dbReference type="ARBA" id="ARBA00071527"/>
    </source>
</evidence>
<reference evidence="12" key="3">
    <citation type="submission" date="2025-04" db="UniProtKB">
        <authorList>
            <consortium name="RefSeq"/>
        </authorList>
    </citation>
    <scope>IDENTIFICATION</scope>
    <source>
        <strain evidence="12">CBS 781.70</strain>
    </source>
</reference>
<comment type="subcellular location">
    <subcellularLocation>
        <location evidence="1">Secreted</location>
        <location evidence="1">Cell wall</location>
    </subcellularLocation>
</comment>
<keyword evidence="5" id="KW-0446">Lipid-binding</keyword>
<dbReference type="EMBL" id="ML975173">
    <property type="protein sequence ID" value="KAF1809342.1"/>
    <property type="molecule type" value="Genomic_DNA"/>
</dbReference>
<dbReference type="Gene3D" id="1.20.1280.140">
    <property type="match status" value="1"/>
</dbReference>
<reference evidence="12" key="2">
    <citation type="submission" date="2020-04" db="EMBL/GenBank/DDBJ databases">
        <authorList>
            <consortium name="NCBI Genome Project"/>
        </authorList>
    </citation>
    <scope>NUCLEOTIDE SEQUENCE</scope>
    <source>
        <strain evidence="12">CBS 781.70</strain>
    </source>
</reference>
<feature type="compositionally biased region" description="Low complexity" evidence="8">
    <location>
        <begin position="192"/>
        <end position="228"/>
    </location>
</feature>
<dbReference type="OrthoDB" id="2422134at2759"/>
<evidence type="ECO:0000256" key="8">
    <source>
        <dbReference type="SAM" id="MobiDB-lite"/>
    </source>
</evidence>
<name>A0A6G1FUH5_9PEZI</name>
<proteinExistence type="inferred from homology"/>
<dbReference type="InterPro" id="IPR021054">
    <property type="entry name" value="Cell_wall_mannoprotein_1"/>
</dbReference>
<reference evidence="10 12" key="1">
    <citation type="submission" date="2020-01" db="EMBL/GenBank/DDBJ databases">
        <authorList>
            <consortium name="DOE Joint Genome Institute"/>
            <person name="Haridas S."/>
            <person name="Albert R."/>
            <person name="Binder M."/>
            <person name="Bloem J."/>
            <person name="Labutti K."/>
            <person name="Salamov A."/>
            <person name="Andreopoulos B."/>
            <person name="Baker S.E."/>
            <person name="Barry K."/>
            <person name="Bills G."/>
            <person name="Bluhm B.H."/>
            <person name="Cannon C."/>
            <person name="Castanera R."/>
            <person name="Culley D.E."/>
            <person name="Daum C."/>
            <person name="Ezra D."/>
            <person name="Gonzalez J.B."/>
            <person name="Henrissat B."/>
            <person name="Kuo A."/>
            <person name="Liang C."/>
            <person name="Lipzen A."/>
            <person name="Lutzoni F."/>
            <person name="Magnuson J."/>
            <person name="Mondo S."/>
            <person name="Nolan M."/>
            <person name="Ohm R."/>
            <person name="Pangilinan J."/>
            <person name="Park H.-J."/>
            <person name="Ramirez L."/>
            <person name="Alfaro M."/>
            <person name="Sun H."/>
            <person name="Tritt A."/>
            <person name="Yoshinaga Y."/>
            <person name="Zwiers L.-H."/>
            <person name="Turgeon B.G."/>
            <person name="Goodwin S.B."/>
            <person name="Spatafora J.W."/>
            <person name="Crous P.W."/>
            <person name="Grigoriev I.V."/>
        </authorList>
    </citation>
    <scope>NUCLEOTIDE SEQUENCE</scope>
    <source>
        <strain evidence="10 12">CBS 781.70</strain>
    </source>
</reference>
<evidence type="ECO:0000313" key="12">
    <source>
        <dbReference type="RefSeq" id="XP_033530973.1"/>
    </source>
</evidence>
<feature type="chain" id="PRO_5044631594" description="Cell wall mannoprotein 1" evidence="9">
    <location>
        <begin position="18"/>
        <end position="278"/>
    </location>
</feature>
<accession>A0A6G1FUH5</accession>
<dbReference type="GO" id="GO:0009277">
    <property type="term" value="C:fungal-type cell wall"/>
    <property type="evidence" value="ECO:0007669"/>
    <property type="project" value="UniProtKB-ARBA"/>
</dbReference>
<evidence type="ECO:0000313" key="10">
    <source>
        <dbReference type="EMBL" id="KAF1809342.1"/>
    </source>
</evidence>
<feature type="compositionally biased region" description="Pro residues" evidence="8">
    <location>
        <begin position="236"/>
        <end position="253"/>
    </location>
</feature>
<dbReference type="FunFam" id="1.20.1280.140:FF:000001">
    <property type="entry name" value="Cell wall serine-threonine-rich galactomannoprotein Mp1"/>
    <property type="match status" value="1"/>
</dbReference>
<organism evidence="10">
    <name type="scientific">Eremomyces bilateralis CBS 781.70</name>
    <dbReference type="NCBI Taxonomy" id="1392243"/>
    <lineage>
        <taxon>Eukaryota</taxon>
        <taxon>Fungi</taxon>
        <taxon>Dikarya</taxon>
        <taxon>Ascomycota</taxon>
        <taxon>Pezizomycotina</taxon>
        <taxon>Dothideomycetes</taxon>
        <taxon>Dothideomycetes incertae sedis</taxon>
        <taxon>Eremomycetales</taxon>
        <taxon>Eremomycetaceae</taxon>
        <taxon>Eremomyces</taxon>
    </lineage>
</organism>
<evidence type="ECO:0000256" key="5">
    <source>
        <dbReference type="ARBA" id="ARBA00023121"/>
    </source>
</evidence>
<dbReference type="GeneID" id="54422588"/>
<dbReference type="AlphaFoldDB" id="A0A6G1FUH5"/>
<dbReference type="PANTHER" id="PTHR38123:SF6">
    <property type="entry name" value="CELL WALL SERINE-THREONINE-RICH GALACTOMANNOPROTEIN MP1 (AFU_ORTHOLOGUE AFUA_4G03240)"/>
    <property type="match status" value="1"/>
</dbReference>
<keyword evidence="4 9" id="KW-0732">Signal</keyword>
<dbReference type="GO" id="GO:0008289">
    <property type="term" value="F:lipid binding"/>
    <property type="evidence" value="ECO:0007669"/>
    <property type="project" value="UniProtKB-KW"/>
</dbReference>
<comment type="similarity">
    <text evidence="6">Belongs to the cell wall mannoprotein 1 family.</text>
</comment>
<evidence type="ECO:0000256" key="1">
    <source>
        <dbReference type="ARBA" id="ARBA00004191"/>
    </source>
</evidence>
<evidence type="ECO:0000256" key="6">
    <source>
        <dbReference type="ARBA" id="ARBA00060953"/>
    </source>
</evidence>
<sequence length="278" mass="27343">MKFTTLPVAALALGAMAATPSRVQYKPTLVDRDVATISSIISTIDGLAADLGSTVEAFSGDIGPVGAAASALLSGIADGVSTIKESDELVLTDALQLQPPVQKLTATANDVVDAVIAKKPDFVAADAGGIVYQQLKDQQTGAQQLTEAITSKVPESVRDIAATLAAGINEAFQRGVDAYSDQEGQTPGKGGSSSSAPQSSSAAPTKTSSASSGGRTSPTGTGSPSGHPSGSGGAKPPKPTGSSPPKPTGPSPPIYTGAASANKVGGLVAAMAVAVAVF</sequence>
<dbReference type="Proteomes" id="UP000504638">
    <property type="component" value="Unplaced"/>
</dbReference>
<dbReference type="GO" id="GO:0005576">
    <property type="term" value="C:extracellular region"/>
    <property type="evidence" value="ECO:0007669"/>
    <property type="project" value="TreeGrafter"/>
</dbReference>
<dbReference type="PANTHER" id="PTHR38123">
    <property type="entry name" value="CELL WALL SERINE-THREONINE-RICH GALACTOMANNOPROTEIN MP1 (AFU_ORTHOLOGUE AFUA_4G03240)"/>
    <property type="match status" value="1"/>
</dbReference>